<keyword evidence="2" id="KW-0460">Magnesium</keyword>
<keyword evidence="1 2" id="KW-0808">Transferase</keyword>
<feature type="active site" description="Proton acceptor" evidence="2">
    <location>
        <position position="69"/>
    </location>
</feature>
<dbReference type="Gene3D" id="3.40.1180.10">
    <property type="entry name" value="Decaprenyl diphosphate synthase-like"/>
    <property type="match status" value="1"/>
</dbReference>
<feature type="binding site" evidence="2">
    <location>
        <begin position="22"/>
        <end position="25"/>
    </location>
    <ligand>
        <name>substrate</name>
    </ligand>
</feature>
<dbReference type="GO" id="GO:0005829">
    <property type="term" value="C:cytosol"/>
    <property type="evidence" value="ECO:0007669"/>
    <property type="project" value="TreeGrafter"/>
</dbReference>
<dbReference type="Pfam" id="PF01255">
    <property type="entry name" value="Prenyltransf"/>
    <property type="match status" value="1"/>
</dbReference>
<dbReference type="SUPFAM" id="SSF64005">
    <property type="entry name" value="Undecaprenyl diphosphate synthase"/>
    <property type="match status" value="1"/>
</dbReference>
<feature type="binding site" evidence="2">
    <location>
        <position position="189"/>
    </location>
    <ligand>
        <name>substrate</name>
    </ligand>
</feature>
<feature type="binding site" evidence="2">
    <location>
        <position position="34"/>
    </location>
    <ligand>
        <name>substrate</name>
    </ligand>
</feature>
<organism evidence="3 4">
    <name type="scientific">Desulfoprunum benzoelyticum</name>
    <dbReference type="NCBI Taxonomy" id="1506996"/>
    <lineage>
        <taxon>Bacteria</taxon>
        <taxon>Pseudomonadati</taxon>
        <taxon>Thermodesulfobacteriota</taxon>
        <taxon>Desulfobulbia</taxon>
        <taxon>Desulfobulbales</taxon>
        <taxon>Desulfobulbaceae</taxon>
        <taxon>Desulfoprunum</taxon>
    </lineage>
</organism>
<comment type="function">
    <text evidence="2">Catalyzes the condensation of isopentenyl diphosphate (IPP) with allylic pyrophosphates generating different type of terpenoids.</text>
</comment>
<name>A0A840UU33_9BACT</name>
<dbReference type="Proteomes" id="UP000539642">
    <property type="component" value="Unassembled WGS sequence"/>
</dbReference>
<feature type="binding site" evidence="2">
    <location>
        <position position="38"/>
    </location>
    <ligand>
        <name>substrate</name>
    </ligand>
</feature>
<sequence length="249" mass="28301">MPKDSAVDLKRLPRHVAIIMDGNGRWAEKRHEPRLFGHKAGAESVRDIVEAARELGIQVLTLYAFSSENWNRPVQEVSGLMTILKKFLVSELSRMQKNGIRLTCIGEMEKLPQGVRETLLDSIAKTFSNTEMVLNLALSYGARDEITRAVRLLAEECAAGRVKPSDITIEQVNSCLYTADLPDPDLLIRTGGEARLSNFLLWQLSYAEIYFTDVMWPDFRRDIFLKAIADFQKRERRYGRTGAQLKKSP</sequence>
<comment type="similarity">
    <text evidence="2">Belongs to the UPP synthase family.</text>
</comment>
<reference evidence="3 4" key="1">
    <citation type="submission" date="2020-08" db="EMBL/GenBank/DDBJ databases">
        <title>Genomic Encyclopedia of Type Strains, Phase IV (KMG-IV): sequencing the most valuable type-strain genomes for metagenomic binning, comparative biology and taxonomic classification.</title>
        <authorList>
            <person name="Goeker M."/>
        </authorList>
    </citation>
    <scope>NUCLEOTIDE SEQUENCE [LARGE SCALE GENOMIC DNA]</scope>
    <source>
        <strain evidence="3 4">DSM 28570</strain>
    </source>
</reference>
<dbReference type="HAMAP" id="MF_01139">
    <property type="entry name" value="ISPT"/>
    <property type="match status" value="1"/>
</dbReference>
<feature type="binding site" evidence="2">
    <location>
        <position position="21"/>
    </location>
    <ligand>
        <name>Mg(2+)</name>
        <dbReference type="ChEBI" id="CHEBI:18420"/>
    </ligand>
</feature>
<dbReference type="InterPro" id="IPR018520">
    <property type="entry name" value="UPP_synth-like_CS"/>
</dbReference>
<feature type="active site" evidence="2">
    <location>
        <position position="21"/>
    </location>
</feature>
<keyword evidence="2" id="KW-0479">Metal-binding</keyword>
<dbReference type="RefSeq" id="WP_183351000.1">
    <property type="nucleotide sequence ID" value="NZ_JACHEO010000011.1"/>
</dbReference>
<comment type="subunit">
    <text evidence="2">Homodimer.</text>
</comment>
<dbReference type="AlphaFoldDB" id="A0A840UU33"/>
<protein>
    <recommendedName>
        <fullName evidence="2">Isoprenyl transferase</fullName>
        <ecNumber evidence="2">2.5.1.-</ecNumber>
    </recommendedName>
</protein>
<proteinExistence type="inferred from homology"/>
<dbReference type="PROSITE" id="PS01066">
    <property type="entry name" value="UPP_SYNTHASE"/>
    <property type="match status" value="1"/>
</dbReference>
<evidence type="ECO:0000256" key="2">
    <source>
        <dbReference type="HAMAP-Rule" id="MF_01139"/>
    </source>
</evidence>
<dbReference type="NCBIfam" id="NF011405">
    <property type="entry name" value="PRK14830.1"/>
    <property type="match status" value="1"/>
</dbReference>
<dbReference type="EC" id="2.5.1.-" evidence="2"/>
<comment type="cofactor">
    <cofactor evidence="2">
        <name>Mg(2+)</name>
        <dbReference type="ChEBI" id="CHEBI:18420"/>
    </cofactor>
    <text evidence="2">Binds 2 magnesium ions per subunit.</text>
</comment>
<dbReference type="PANTHER" id="PTHR10291:SF0">
    <property type="entry name" value="DEHYDRODOLICHYL DIPHOSPHATE SYNTHASE 2"/>
    <property type="match status" value="1"/>
</dbReference>
<dbReference type="PANTHER" id="PTHR10291">
    <property type="entry name" value="DEHYDRODOLICHYL DIPHOSPHATE SYNTHASE FAMILY MEMBER"/>
    <property type="match status" value="1"/>
</dbReference>
<dbReference type="InterPro" id="IPR036424">
    <property type="entry name" value="UPP_synth-like_sf"/>
</dbReference>
<feature type="binding site" evidence="2">
    <location>
        <position position="70"/>
    </location>
    <ligand>
        <name>substrate</name>
    </ligand>
</feature>
<dbReference type="EMBL" id="JACHEO010000011">
    <property type="protein sequence ID" value="MBB5348346.1"/>
    <property type="molecule type" value="Genomic_DNA"/>
</dbReference>
<dbReference type="CDD" id="cd00475">
    <property type="entry name" value="Cis_IPPS"/>
    <property type="match status" value="1"/>
</dbReference>
<dbReference type="GO" id="GO:0000287">
    <property type="term" value="F:magnesium ion binding"/>
    <property type="evidence" value="ECO:0007669"/>
    <property type="project" value="UniProtKB-UniRule"/>
</dbReference>
<feature type="binding site" evidence="2">
    <location>
        <position position="208"/>
    </location>
    <ligand>
        <name>Mg(2+)</name>
        <dbReference type="ChEBI" id="CHEBI:18420"/>
    </ligand>
</feature>
<evidence type="ECO:0000313" key="4">
    <source>
        <dbReference type="Proteomes" id="UP000539642"/>
    </source>
</evidence>
<gene>
    <name evidence="3" type="ORF">HNQ81_002081</name>
</gene>
<dbReference type="FunFam" id="3.40.1180.10:FF:000001">
    <property type="entry name" value="(2E,6E)-farnesyl-diphosphate-specific ditrans,polycis-undecaprenyl-diphosphate synthase"/>
    <property type="match status" value="1"/>
</dbReference>
<evidence type="ECO:0000313" key="3">
    <source>
        <dbReference type="EMBL" id="MBB5348346.1"/>
    </source>
</evidence>
<evidence type="ECO:0000256" key="1">
    <source>
        <dbReference type="ARBA" id="ARBA00022679"/>
    </source>
</evidence>
<accession>A0A840UU33</accession>
<feature type="binding site" evidence="2">
    <location>
        <position position="72"/>
    </location>
    <ligand>
        <name>substrate</name>
    </ligand>
</feature>
<feature type="binding site" evidence="2">
    <location>
        <position position="26"/>
    </location>
    <ligand>
        <name>substrate</name>
    </ligand>
</feature>
<keyword evidence="4" id="KW-1185">Reference proteome</keyword>
<dbReference type="GO" id="GO:0016094">
    <property type="term" value="P:polyprenol biosynthetic process"/>
    <property type="evidence" value="ECO:0007669"/>
    <property type="project" value="TreeGrafter"/>
</dbReference>
<dbReference type="NCBIfam" id="TIGR00055">
    <property type="entry name" value="uppS"/>
    <property type="match status" value="1"/>
</dbReference>
<dbReference type="InterPro" id="IPR001441">
    <property type="entry name" value="UPP_synth-like"/>
</dbReference>
<dbReference type="GO" id="GO:0008834">
    <property type="term" value="F:ditrans,polycis-undecaprenyl-diphosphate synthase [(2E,6E)-farnesyl-diphosphate specific] activity"/>
    <property type="evidence" value="ECO:0007669"/>
    <property type="project" value="TreeGrafter"/>
</dbReference>
<feature type="binding site" evidence="2">
    <location>
        <begin position="66"/>
        <end position="68"/>
    </location>
    <ligand>
        <name>substrate</name>
    </ligand>
</feature>
<feature type="binding site" evidence="2">
    <location>
        <begin position="195"/>
        <end position="197"/>
    </location>
    <ligand>
        <name>substrate</name>
    </ligand>
</feature>
<comment type="caution">
    <text evidence="3">The sequence shown here is derived from an EMBL/GenBank/DDBJ whole genome shotgun (WGS) entry which is preliminary data.</text>
</comment>